<dbReference type="PANTHER" id="PTHR32063:SF0">
    <property type="entry name" value="SWARMING MOTILITY PROTEIN SWRC"/>
    <property type="match status" value="1"/>
</dbReference>
<dbReference type="SUPFAM" id="SSF82693">
    <property type="entry name" value="Multidrug efflux transporter AcrB pore domain, PN1, PN2, PC1 and PC2 subdomains"/>
    <property type="match status" value="2"/>
</dbReference>
<evidence type="ECO:0000256" key="2">
    <source>
        <dbReference type="SAM" id="Phobius"/>
    </source>
</evidence>
<dbReference type="Gene3D" id="3.30.70.1320">
    <property type="entry name" value="Multidrug efflux transporter AcrB pore domain like"/>
    <property type="match status" value="1"/>
</dbReference>
<reference evidence="3 4" key="1">
    <citation type="submission" date="2022-01" db="EMBL/GenBank/DDBJ databases">
        <title>Maritalea mediterranea sp. nov., isolated from marine plastic residues from the Malva-rosa beach (Valencia, Spain).</title>
        <authorList>
            <person name="Vidal-Verdu A."/>
            <person name="Molina-Menor E."/>
            <person name="Pascual J."/>
            <person name="Pereto J."/>
            <person name="Porcar M."/>
        </authorList>
    </citation>
    <scope>NUCLEOTIDE SEQUENCE [LARGE SCALE GENOMIC DNA]</scope>
    <source>
        <strain evidence="3 4">P4.10X</strain>
    </source>
</reference>
<comment type="caution">
    <text evidence="3">The sequence shown here is derived from an EMBL/GenBank/DDBJ whole genome shotgun (WGS) entry which is preliminary data.</text>
</comment>
<accession>A0ABS9E9H2</accession>
<feature type="transmembrane region" description="Helical" evidence="2">
    <location>
        <begin position="920"/>
        <end position="943"/>
    </location>
</feature>
<dbReference type="Gene3D" id="3.30.70.1440">
    <property type="entry name" value="Multidrug efflux transporter AcrB pore domain"/>
    <property type="match status" value="1"/>
</dbReference>
<dbReference type="RefSeq" id="WP_236113580.1">
    <property type="nucleotide sequence ID" value="NZ_JAKGTI010000001.1"/>
</dbReference>
<keyword evidence="2" id="KW-1133">Transmembrane helix</keyword>
<feature type="transmembrane region" description="Helical" evidence="2">
    <location>
        <begin position="972"/>
        <end position="996"/>
    </location>
</feature>
<feature type="transmembrane region" description="Helical" evidence="2">
    <location>
        <begin position="332"/>
        <end position="351"/>
    </location>
</feature>
<dbReference type="Proteomes" id="UP001201217">
    <property type="component" value="Unassembled WGS sequence"/>
</dbReference>
<feature type="transmembrane region" description="Helical" evidence="2">
    <location>
        <begin position="532"/>
        <end position="549"/>
    </location>
</feature>
<feature type="transmembrane region" description="Helical" evidence="2">
    <location>
        <begin position="383"/>
        <end position="406"/>
    </location>
</feature>
<keyword evidence="4" id="KW-1185">Reference proteome</keyword>
<feature type="region of interest" description="Disordered" evidence="1">
    <location>
        <begin position="1072"/>
        <end position="1133"/>
    </location>
</feature>
<proteinExistence type="predicted"/>
<feature type="transmembrane region" description="Helical" evidence="2">
    <location>
        <begin position="892"/>
        <end position="914"/>
    </location>
</feature>
<dbReference type="PRINTS" id="PR00702">
    <property type="entry name" value="ACRIFLAVINRP"/>
</dbReference>
<feature type="compositionally biased region" description="Polar residues" evidence="1">
    <location>
        <begin position="1100"/>
        <end position="1111"/>
    </location>
</feature>
<sequence length="1155" mass="126140">MIGALENILRRPKTVIVVMLVMLLAGVSAYINLPKESQPDVDVPYLYVSVSQTGVSPSDAERLLARPLETELRNLDGLKSISSTSSTGHASVFLEFDINFDKDQALTDTREKVDMAKSQLPDDANEPTIHEISANGFATITVALSGDVPERTLLRVAQDLQEDLEGIGTVRDVNMAGNREEVLDIVVDLLKLESYNLTTNQLFDALARNNLVVPAGTLDTGQGKFALEVPGLIEEASDVFNLPLKTDGSTIVTFGDVATIQRTFKDATDFTRVNGEPAIILEVNKRLGANIIDTSDNVRKVVEAAKADWPTTIHASYMLDQAKFSKTMLDSLQSAVLTAIALVMIVTIAMLGIRPAIMVGIAIPTSFMMAFFFLQLLGYTVNMMIMFGLVLTVGMLVDGAIVIVEYADRKISEGMERREAFIRAAKLMFWPIVSSTATTLAAFTPMLLWPGIIGKFMSYLPIMVIITLISSLITAMIFLPVIGGLVARKRVSQKEMDAAKSLSVHNHFDPKKVPGFTGGYVRFLNAIIRRPLIVMIVGLGIIGGIFYQFSNNPTGVEAFPSIEPEYATVAITGRGNYSPVEIRDLLIEVEQRVLKVDGIEDAVLNFGSTGAVTSTPPDTIGNLQLEFEPFRDRRYAKEIFADIRENVADISGLGVELLEAEEGPPTGKDVNMRVVAQSYDELAPVVAEIRQFIENDLGNMIEVEDGRPLPGIDWEIKVDREKAALFGLGVRELSPYVQLVTSGVTIGSYRPDDAKDELDIQVRLPEDQRSFDALDSLRVITNQGLVPVSNFIERQAVPKVANIERRNEKYTMSVRANVAPAENEDGSPVTAAQKVDELKEWIGAQTWPSTVDFEFAGADEQTQETNAFMMQAGLGAMFLMFLILLTQFNSFYQVFITLSTVVMSVAGVLLGMMITGQAFSAIMTGVGIVSLAGIVVNNSIVLIDTYNRFRREDGVDPVTASLMTASQRLRPVMLTTITTVFGLIPMAMGLSIDFFAREIVIGDPSGAWWIQLATAVIAGLSFSTLLTLVMVPVMISAPAVWKDFFVWAWQFIRPVVMFVTAPVRWVFGRKSEATAETPAQTEDGAAEAPAEEDVPEDQVAAQQEATPQDQPSDAKIPGHADSAKQYIRTPVEGTLLAEEKNGVTIVSRPTPEAAE</sequence>
<dbReference type="EMBL" id="JAKGTI010000001">
    <property type="protein sequence ID" value="MCF4098043.1"/>
    <property type="molecule type" value="Genomic_DNA"/>
</dbReference>
<name>A0ABS9E9H2_9HYPH</name>
<gene>
    <name evidence="3" type="ORF">L1I42_06015</name>
</gene>
<dbReference type="Gene3D" id="1.20.1640.10">
    <property type="entry name" value="Multidrug efflux transporter AcrB transmembrane domain"/>
    <property type="match status" value="2"/>
</dbReference>
<dbReference type="SUPFAM" id="SSF82714">
    <property type="entry name" value="Multidrug efflux transporter AcrB TolC docking domain, DN and DC subdomains"/>
    <property type="match status" value="2"/>
</dbReference>
<evidence type="ECO:0000313" key="3">
    <source>
        <dbReference type="EMBL" id="MCF4098043.1"/>
    </source>
</evidence>
<keyword evidence="2" id="KW-0812">Transmembrane</keyword>
<feature type="transmembrane region" description="Helical" evidence="2">
    <location>
        <begin position="427"/>
        <end position="448"/>
    </location>
</feature>
<organism evidence="3 4">
    <name type="scientific">Maritalea mediterranea</name>
    <dbReference type="NCBI Taxonomy" id="2909667"/>
    <lineage>
        <taxon>Bacteria</taxon>
        <taxon>Pseudomonadati</taxon>
        <taxon>Pseudomonadota</taxon>
        <taxon>Alphaproteobacteria</taxon>
        <taxon>Hyphomicrobiales</taxon>
        <taxon>Devosiaceae</taxon>
        <taxon>Maritalea</taxon>
    </lineage>
</organism>
<protein>
    <submittedName>
        <fullName evidence="3">Efflux RND transporter permease subunit</fullName>
    </submittedName>
</protein>
<keyword evidence="2" id="KW-0472">Membrane</keyword>
<feature type="transmembrane region" description="Helical" evidence="2">
    <location>
        <begin position="358"/>
        <end position="377"/>
    </location>
</feature>
<dbReference type="Pfam" id="PF00873">
    <property type="entry name" value="ACR_tran"/>
    <property type="match status" value="1"/>
</dbReference>
<feature type="transmembrane region" description="Helical" evidence="2">
    <location>
        <begin position="1008"/>
        <end position="1032"/>
    </location>
</feature>
<dbReference type="SUPFAM" id="SSF82866">
    <property type="entry name" value="Multidrug efflux transporter AcrB transmembrane domain"/>
    <property type="match status" value="2"/>
</dbReference>
<feature type="transmembrane region" description="Helical" evidence="2">
    <location>
        <begin position="460"/>
        <end position="486"/>
    </location>
</feature>
<evidence type="ECO:0000256" key="1">
    <source>
        <dbReference type="SAM" id="MobiDB-lite"/>
    </source>
</evidence>
<feature type="transmembrane region" description="Helical" evidence="2">
    <location>
        <begin position="1044"/>
        <end position="1067"/>
    </location>
</feature>
<dbReference type="Gene3D" id="3.30.70.1430">
    <property type="entry name" value="Multidrug efflux transporter AcrB pore domain"/>
    <property type="match status" value="2"/>
</dbReference>
<evidence type="ECO:0000313" key="4">
    <source>
        <dbReference type="Proteomes" id="UP001201217"/>
    </source>
</evidence>
<dbReference type="Gene3D" id="3.30.2090.10">
    <property type="entry name" value="Multidrug efflux transporter AcrB TolC docking domain, DN and DC subdomains"/>
    <property type="match status" value="2"/>
</dbReference>
<dbReference type="PANTHER" id="PTHR32063">
    <property type="match status" value="1"/>
</dbReference>
<dbReference type="InterPro" id="IPR027463">
    <property type="entry name" value="AcrB_DN_DC_subdom"/>
</dbReference>
<dbReference type="InterPro" id="IPR001036">
    <property type="entry name" value="Acrflvin-R"/>
</dbReference>
<feature type="transmembrane region" description="Helical" evidence="2">
    <location>
        <begin position="868"/>
        <end position="885"/>
    </location>
</feature>